<keyword evidence="3" id="KW-0677">Repeat</keyword>
<dbReference type="Pfam" id="PF05729">
    <property type="entry name" value="NACHT"/>
    <property type="match status" value="1"/>
</dbReference>
<accession>A0A8C5LIY4</accession>
<evidence type="ECO:0000259" key="6">
    <source>
        <dbReference type="PROSITE" id="PS50837"/>
    </source>
</evidence>
<dbReference type="AlphaFoldDB" id="A0A8C5LIY4"/>
<dbReference type="PROSITE" id="PS50837">
    <property type="entry name" value="NACHT"/>
    <property type="match status" value="1"/>
</dbReference>
<sequence>MTHFSEDDGSPSNYFPRHIETFCVVWNKDPLLGEHADTITEKERKLLEHLFDMDVTNGEQPQLVVLLGAAGVGKTTLMRKAMLDWAEGNLYQQKFTYVFYLSGREICQMKERSFAQLISKDWPSTEIPIEKILSQPRNLLFIIDSFDELSFAFEEPEFALCKDWAQVHPVSFLMSSLLRKVMLPESTLLVTTRVTSSKRLKPLLKKPHYVKLLGICESARIDYIYQFFKDKAQAIEAISAVRNNETLFNMCHAPLTCRLICSCLEQQMEKGGNVTEICQTTTALFTSYISNLFAREEDGGSSSRPNEALLRSLCQMAAQGVWTMTHMLYRDSLRKHELTRTDISVFLDMNILQKDTEHENCYMFTHLQVQEYFAALLYLLKDGWETRDRSLKPFANMKTLLESRHYHALHLTQMKQFLFGLLNEARVKHLEETLNCTLSLEIKGEVLKWIENLGSSNYSPTQLGLLDLFHLLYETQDEVFVTQAMSYFPNVVINIYEETHLLVSSFCLKNCQRLQTLKLIITMIFIKMDNSHCSQCWRDLCSVLHTNKHLRELDLANSNLDKEILTILNEELRLPSCKLQKLLLSSVYFLDGCKDFFSFLPYNKNLTHLDLKESDIIDRDVKSLCEVLKDPECKLQNLRLDSCNVTAVCCVNISKVLIENHSLVYLSLSTNKLLDDGVKLLCEALGNPECSLERLSLESCGLTEAACRDLSQALISNNRLTHFCLAYNNVGDNGVKLLSDALEHPQCTLQSLVLRNCHLTPRGGEYLSTSLLHNKSLTHLDLASNGLMNDGTKLLCNVSCDLTSDLASAIVNCPNLWSLDLGNNRLENEGVKILCGALRHPDCNIQCLGLQNCDLTFGCCQDLSSSLLSNQRLLQLNLTKNIIGYEGIRDLCEVLRYPECSLFLFRLCKGKTDKESSKLLEAVGVSNPHLVIKSHYDYHPEEDGSWWQCF</sequence>
<dbReference type="PANTHER" id="PTHR45690:SF15">
    <property type="entry name" value="NACHT, LRR AND PYD DOMAINS-CONTAINING PROTEIN 14"/>
    <property type="match status" value="1"/>
</dbReference>
<keyword evidence="4" id="KW-0547">Nucleotide-binding</keyword>
<feature type="domain" description="NACHT" evidence="6">
    <location>
        <begin position="62"/>
        <end position="261"/>
    </location>
</feature>
<dbReference type="SMART" id="SM00368">
    <property type="entry name" value="LRR_RI"/>
    <property type="match status" value="10"/>
</dbReference>
<dbReference type="Ensembl" id="ENSJJAT00000030233.1">
    <property type="protein sequence ID" value="ENSJJAP00000023655.1"/>
    <property type="gene ID" value="ENSJJAG00000023356.1"/>
</dbReference>
<reference evidence="7" key="2">
    <citation type="submission" date="2025-09" db="UniProtKB">
        <authorList>
            <consortium name="Ensembl"/>
        </authorList>
    </citation>
    <scope>IDENTIFICATION</scope>
</reference>
<dbReference type="GO" id="GO:0007283">
    <property type="term" value="P:spermatogenesis"/>
    <property type="evidence" value="ECO:0007669"/>
    <property type="project" value="Ensembl"/>
</dbReference>
<dbReference type="SUPFAM" id="SSF52047">
    <property type="entry name" value="RNI-like"/>
    <property type="match status" value="2"/>
</dbReference>
<dbReference type="GO" id="GO:0005737">
    <property type="term" value="C:cytoplasm"/>
    <property type="evidence" value="ECO:0007669"/>
    <property type="project" value="TreeGrafter"/>
</dbReference>
<keyword evidence="5" id="KW-0067">ATP-binding</keyword>
<dbReference type="Pfam" id="PF17779">
    <property type="entry name" value="WHD_NOD2"/>
    <property type="match status" value="1"/>
</dbReference>
<dbReference type="Proteomes" id="UP000694385">
    <property type="component" value="Unassembled WGS sequence"/>
</dbReference>
<dbReference type="GO" id="GO:0050727">
    <property type="term" value="P:regulation of inflammatory response"/>
    <property type="evidence" value="ECO:0007669"/>
    <property type="project" value="TreeGrafter"/>
</dbReference>
<evidence type="ECO:0000256" key="2">
    <source>
        <dbReference type="ARBA" id="ARBA00022614"/>
    </source>
</evidence>
<evidence type="ECO:0000256" key="1">
    <source>
        <dbReference type="ARBA" id="ARBA00008665"/>
    </source>
</evidence>
<dbReference type="InterPro" id="IPR041267">
    <property type="entry name" value="NLRP_HD2"/>
</dbReference>
<dbReference type="PANTHER" id="PTHR45690">
    <property type="entry name" value="NACHT, LRR AND PYD DOMAINS-CONTAINING PROTEIN 12"/>
    <property type="match status" value="1"/>
</dbReference>
<reference evidence="7" key="1">
    <citation type="submission" date="2025-08" db="UniProtKB">
        <authorList>
            <consortium name="Ensembl"/>
        </authorList>
    </citation>
    <scope>IDENTIFICATION</scope>
</reference>
<dbReference type="GO" id="GO:0005524">
    <property type="term" value="F:ATP binding"/>
    <property type="evidence" value="ECO:0007669"/>
    <property type="project" value="UniProtKB-KW"/>
</dbReference>
<dbReference type="SUPFAM" id="SSF52540">
    <property type="entry name" value="P-loop containing nucleoside triphosphate hydrolases"/>
    <property type="match status" value="1"/>
</dbReference>
<evidence type="ECO:0000313" key="8">
    <source>
        <dbReference type="Proteomes" id="UP000694385"/>
    </source>
</evidence>
<proteinExistence type="inferred from homology"/>
<dbReference type="Gene3D" id="3.40.50.300">
    <property type="entry name" value="P-loop containing nucleotide triphosphate hydrolases"/>
    <property type="match status" value="1"/>
</dbReference>
<evidence type="ECO:0000256" key="3">
    <source>
        <dbReference type="ARBA" id="ARBA00022737"/>
    </source>
</evidence>
<keyword evidence="8" id="KW-1185">Reference proteome</keyword>
<dbReference type="Pfam" id="PF17776">
    <property type="entry name" value="NLRC4_HD2"/>
    <property type="match status" value="1"/>
</dbReference>
<dbReference type="InterPro" id="IPR041075">
    <property type="entry name" value="NOD1/2_WH"/>
</dbReference>
<protein>
    <submittedName>
        <fullName evidence="7">NLR family, pyrin domain containing 14</fullName>
    </submittedName>
</protein>
<dbReference type="Gene3D" id="3.80.10.10">
    <property type="entry name" value="Ribonuclease Inhibitor"/>
    <property type="match status" value="1"/>
</dbReference>
<dbReference type="OMA" id="HLTQMKC"/>
<dbReference type="FunFam" id="3.40.50.300:FF:000442">
    <property type="entry name" value="NACHT, LRR and PYD domains-containing protein 3"/>
    <property type="match status" value="1"/>
</dbReference>
<keyword evidence="2" id="KW-0433">Leucine-rich repeat</keyword>
<dbReference type="GeneTree" id="ENSGT00940000162005"/>
<comment type="similarity">
    <text evidence="1">Belongs to the NLRP family.</text>
</comment>
<evidence type="ECO:0000313" key="7">
    <source>
        <dbReference type="Ensembl" id="ENSJJAP00000023655.1"/>
    </source>
</evidence>
<dbReference type="InterPro" id="IPR032675">
    <property type="entry name" value="LRR_dom_sf"/>
</dbReference>
<dbReference type="InterPro" id="IPR007111">
    <property type="entry name" value="NACHT_NTPase"/>
</dbReference>
<evidence type="ECO:0000256" key="4">
    <source>
        <dbReference type="ARBA" id="ARBA00022741"/>
    </source>
</evidence>
<dbReference type="InterPro" id="IPR050637">
    <property type="entry name" value="NLRP_innate_immun_reg"/>
</dbReference>
<dbReference type="Pfam" id="PF13516">
    <property type="entry name" value="LRR_6"/>
    <property type="match status" value="6"/>
</dbReference>
<dbReference type="InterPro" id="IPR001611">
    <property type="entry name" value="Leu-rich_rpt"/>
</dbReference>
<name>A0A8C5LIY4_JACJA</name>
<evidence type="ECO:0000256" key="5">
    <source>
        <dbReference type="ARBA" id="ARBA00022840"/>
    </source>
</evidence>
<organism evidence="7 8">
    <name type="scientific">Jaculus jaculus</name>
    <name type="common">Lesser Egyptian jerboa</name>
    <dbReference type="NCBI Taxonomy" id="51337"/>
    <lineage>
        <taxon>Eukaryota</taxon>
        <taxon>Metazoa</taxon>
        <taxon>Chordata</taxon>
        <taxon>Craniata</taxon>
        <taxon>Vertebrata</taxon>
        <taxon>Euteleostomi</taxon>
        <taxon>Mammalia</taxon>
        <taxon>Eutheria</taxon>
        <taxon>Euarchontoglires</taxon>
        <taxon>Glires</taxon>
        <taxon>Rodentia</taxon>
        <taxon>Myomorpha</taxon>
        <taxon>Dipodoidea</taxon>
        <taxon>Dipodidae</taxon>
        <taxon>Dipodinae</taxon>
        <taxon>Jaculus</taxon>
    </lineage>
</organism>
<dbReference type="InterPro" id="IPR027417">
    <property type="entry name" value="P-loop_NTPase"/>
</dbReference>